<feature type="signal peptide" evidence="1">
    <location>
        <begin position="1"/>
        <end position="17"/>
    </location>
</feature>
<evidence type="ECO:0000313" key="4">
    <source>
        <dbReference type="Proteomes" id="UP000567293"/>
    </source>
</evidence>
<dbReference type="AlphaFoldDB" id="A0A7V8NQ82"/>
<feature type="chain" id="PRO_5030533494" evidence="1">
    <location>
        <begin position="18"/>
        <end position="309"/>
    </location>
</feature>
<name>A0A7V8NQ82_9BACT</name>
<dbReference type="Pfam" id="PF09084">
    <property type="entry name" value="NMT1"/>
    <property type="match status" value="1"/>
</dbReference>
<comment type="caution">
    <text evidence="3">The sequence shown here is derived from an EMBL/GenBank/DDBJ whole genome shotgun (WGS) entry which is preliminary data.</text>
</comment>
<evidence type="ECO:0000313" key="3">
    <source>
        <dbReference type="EMBL" id="MBA0085195.1"/>
    </source>
</evidence>
<accession>A0A7V8NQ82</accession>
<keyword evidence="4" id="KW-1185">Reference proteome</keyword>
<dbReference type="Proteomes" id="UP000567293">
    <property type="component" value="Unassembled WGS sequence"/>
</dbReference>
<sequence length="309" mass="33388">MCLAAVIAGSSATPAFAADTLKLAVGQREIWHGAPAALGERAGIFRKHDLDLELLFTSGSGETLQAVIAGSVDIGVAAGTLGVMGAYAKGAPVRIIGAESTGEDSYWYVRADSPVKSMADMKGRSLAYSTNGSSTHANALAFAELYKVDAKLVATGGFPATFTMVMSGQIDAGWSAPPYAMEALRKGEIRVIARSSELPLVKGHTIRVLIANKQSLDSKPDVFRRFMRAYRETVDWMYASDEAVKIYSEFAKIGIEDARRVREEFDPKEMVIPDRVVGLSDLMSDAVKFRYLSQPLSAKELEELVQIPK</sequence>
<dbReference type="PANTHER" id="PTHR30024">
    <property type="entry name" value="ALIPHATIC SULFONATES-BINDING PROTEIN-RELATED"/>
    <property type="match status" value="1"/>
</dbReference>
<dbReference type="InterPro" id="IPR015168">
    <property type="entry name" value="SsuA/THI5"/>
</dbReference>
<evidence type="ECO:0000256" key="1">
    <source>
        <dbReference type="SAM" id="SignalP"/>
    </source>
</evidence>
<dbReference type="Gene3D" id="3.40.190.10">
    <property type="entry name" value="Periplasmic binding protein-like II"/>
    <property type="match status" value="2"/>
</dbReference>
<organism evidence="3 4">
    <name type="scientific">Candidatus Acidiferrum panamense</name>
    <dbReference type="NCBI Taxonomy" id="2741543"/>
    <lineage>
        <taxon>Bacteria</taxon>
        <taxon>Pseudomonadati</taxon>
        <taxon>Acidobacteriota</taxon>
        <taxon>Terriglobia</taxon>
        <taxon>Candidatus Acidiferrales</taxon>
        <taxon>Candidatus Acidiferrum</taxon>
    </lineage>
</organism>
<keyword evidence="1" id="KW-0732">Signal</keyword>
<evidence type="ECO:0000259" key="2">
    <source>
        <dbReference type="Pfam" id="PF09084"/>
    </source>
</evidence>
<proteinExistence type="predicted"/>
<feature type="domain" description="SsuA/THI5-like" evidence="2">
    <location>
        <begin position="38"/>
        <end position="240"/>
    </location>
</feature>
<dbReference type="SUPFAM" id="SSF53850">
    <property type="entry name" value="Periplasmic binding protein-like II"/>
    <property type="match status" value="1"/>
</dbReference>
<dbReference type="EMBL" id="JACDQQ010000908">
    <property type="protein sequence ID" value="MBA0085195.1"/>
    <property type="molecule type" value="Genomic_DNA"/>
</dbReference>
<reference evidence="3" key="1">
    <citation type="submission" date="2020-06" db="EMBL/GenBank/DDBJ databases">
        <title>Legume-microbial interactions unlock mineral nutrients during tropical forest succession.</title>
        <authorList>
            <person name="Epihov D.Z."/>
        </authorList>
    </citation>
    <scope>NUCLEOTIDE SEQUENCE [LARGE SCALE GENOMIC DNA]</scope>
    <source>
        <strain evidence="3">Pan2503</strain>
    </source>
</reference>
<protein>
    <submittedName>
        <fullName evidence="3">ABC transporter substrate-binding protein</fullName>
    </submittedName>
</protein>
<gene>
    <name evidence="3" type="ORF">HRJ53_09375</name>
</gene>